<sequence>MSLESLYGPEPPEPEQMPKCPVCGDECETVYKNCDGEVIACDGCITSQDAREWQAEEKEAKEADRGDRLYHDWRDRQCS</sequence>
<protein>
    <submittedName>
        <fullName evidence="1">Uncharacterized protein</fullName>
    </submittedName>
</protein>
<proteinExistence type="predicted"/>
<dbReference type="EMBL" id="WJBE01000026">
    <property type="protein sequence ID" value="MBC3901390.1"/>
    <property type="molecule type" value="Genomic_DNA"/>
</dbReference>
<accession>A0ABR6Z1Q1</accession>
<comment type="caution">
    <text evidence="1">The sequence shown here is derived from an EMBL/GenBank/DDBJ whole genome shotgun (WGS) entry which is preliminary data.</text>
</comment>
<evidence type="ECO:0000313" key="2">
    <source>
        <dbReference type="Proteomes" id="UP000622405"/>
    </source>
</evidence>
<dbReference type="Proteomes" id="UP000622405">
    <property type="component" value="Unassembled WGS sequence"/>
</dbReference>
<reference evidence="1 2" key="1">
    <citation type="journal article" date="2020" name="mSystems">
        <title>Defining Genomic and Predicted Metabolic Features of the Acetobacterium Genus.</title>
        <authorList>
            <person name="Ross D.E."/>
            <person name="Marshall C.W."/>
            <person name="Gulliver D."/>
            <person name="May H.D."/>
            <person name="Norman R.S."/>
        </authorList>
    </citation>
    <scope>NUCLEOTIDE SEQUENCE [LARGE SCALE GENOMIC DNA]</scope>
    <source>
        <strain evidence="1 2">DSM 4132</strain>
    </source>
</reference>
<evidence type="ECO:0000313" key="1">
    <source>
        <dbReference type="EMBL" id="MBC3901390.1"/>
    </source>
</evidence>
<keyword evidence="2" id="KW-1185">Reference proteome</keyword>
<dbReference type="RefSeq" id="WP_186895442.1">
    <property type="nucleotide sequence ID" value="NZ_WJBE01000026.1"/>
</dbReference>
<name>A0ABR6Z1Q1_9FIRM</name>
<gene>
    <name evidence="1" type="ORF">GH811_17460</name>
</gene>
<organism evidence="1 2">
    <name type="scientific">Acetobacterium malicum</name>
    <dbReference type="NCBI Taxonomy" id="52692"/>
    <lineage>
        <taxon>Bacteria</taxon>
        <taxon>Bacillati</taxon>
        <taxon>Bacillota</taxon>
        <taxon>Clostridia</taxon>
        <taxon>Eubacteriales</taxon>
        <taxon>Eubacteriaceae</taxon>
        <taxon>Acetobacterium</taxon>
    </lineage>
</organism>